<evidence type="ECO:0000313" key="8">
    <source>
        <dbReference type="EMBL" id="MFC3121344.1"/>
    </source>
</evidence>
<dbReference type="Proteomes" id="UP001595478">
    <property type="component" value="Unassembled WGS sequence"/>
</dbReference>
<dbReference type="EMBL" id="JBHRSW010000009">
    <property type="protein sequence ID" value="MFC3121344.1"/>
    <property type="molecule type" value="Genomic_DNA"/>
</dbReference>
<dbReference type="Pfam" id="PF16874">
    <property type="entry name" value="Glyco_hydro_36C"/>
    <property type="match status" value="1"/>
</dbReference>
<evidence type="ECO:0000259" key="6">
    <source>
        <dbReference type="Pfam" id="PF16874"/>
    </source>
</evidence>
<evidence type="ECO:0000313" key="9">
    <source>
        <dbReference type="Proteomes" id="UP001595478"/>
    </source>
</evidence>
<dbReference type="Gene3D" id="2.70.98.60">
    <property type="entry name" value="alpha-galactosidase from lactobacil brevis"/>
    <property type="match status" value="1"/>
</dbReference>
<comment type="caution">
    <text evidence="8">The sequence shown here is derived from an EMBL/GenBank/DDBJ whole genome shotgun (WGS) entry which is preliminary data.</text>
</comment>
<dbReference type="CDD" id="cd14791">
    <property type="entry name" value="GH36"/>
    <property type="match status" value="1"/>
</dbReference>
<dbReference type="SUPFAM" id="SSF51445">
    <property type="entry name" value="(Trans)glycosidases"/>
    <property type="match status" value="1"/>
</dbReference>
<keyword evidence="9" id="KW-1185">Reference proteome</keyword>
<feature type="domain" description="Glycosyl hydrolase family 36 C-terminal" evidence="6">
    <location>
        <begin position="618"/>
        <end position="694"/>
    </location>
</feature>
<sequence length="709" mass="79931">MTSVPNFVHINSPKVSLIFDCRRQTPVIHYFGKKLSSATSEAMLATLHMRQEPKCALVHEVPLSLSPCLGNGFTGHPGISLSDQGIAWSVGAKLVEVIQENDSQVKFVSVDKTRNIQLSHQLAFHRSNVLKASTTVTNLGETDISVNDCAAPTIAIPDHITKIMSFEGRWSYEFQTTSIDLFLGAYTRENRKGKTSHDNFPGVVLHAANTNEDQGECYGFHLAWSGNHRTRVELLPEQRTYAQMGELLGAGEITLAKDESYNSPELFVSYSSEGFNGLSQQFHRYVRTELLNPQFHNKPRPVHYNTWEGIYFDHDTETLKQLADIVADVGAERFVLDDGWFKGRNHDRAGLGDWIVDKAVYPEGLHEIISHVTGLGLGFGIWFEPEMVNPDSDLFRQHPDWVLSTEGNPQIAFRHQLVLDLTRQEVCDYLFSQMDAVLREYPQIEYIKWDMNRDINHTGDQNGKSCIHAQTLAVYALIDRVKAAHPHVEIESCSSGGARIDYGVLQHTDRVWTSDSNDALDRLSIQRGASFFIPSNLLGSHVGPRECHITGRIMPIDMRISTAMFCHMGMEMDPRELSDAEKQALREGTGLYKTHRELIHTGDLYRYDTDGNNINFGIVSQDKSQALFAYNSILESRRTQPPIYRFKGLDEGAIYEFNLVWPTNLKEYTPSLLSTIEGKHFSGEALMHFGMQLPIVVPQSGLVFKLTKV</sequence>
<evidence type="ECO:0000256" key="1">
    <source>
        <dbReference type="ARBA" id="ARBA00001255"/>
    </source>
</evidence>
<proteinExistence type="inferred from homology"/>
<dbReference type="Pfam" id="PF02065">
    <property type="entry name" value="Melibiase"/>
    <property type="match status" value="1"/>
</dbReference>
<dbReference type="InterPro" id="IPR002252">
    <property type="entry name" value="Glyco_hydro_36"/>
</dbReference>
<dbReference type="PRINTS" id="PR00743">
    <property type="entry name" value="GLHYDRLASE36"/>
</dbReference>
<dbReference type="InterPro" id="IPR013780">
    <property type="entry name" value="Glyco_hydro_b"/>
</dbReference>
<dbReference type="PIRSF" id="PIRSF005536">
    <property type="entry name" value="Agal"/>
    <property type="match status" value="1"/>
</dbReference>
<dbReference type="Gene3D" id="3.20.20.70">
    <property type="entry name" value="Aldolase class I"/>
    <property type="match status" value="1"/>
</dbReference>
<dbReference type="EC" id="3.2.1.22" evidence="2 5"/>
<organism evidence="8 9">
    <name type="scientific">Agaribacter flavus</name>
    <dbReference type="NCBI Taxonomy" id="1902781"/>
    <lineage>
        <taxon>Bacteria</taxon>
        <taxon>Pseudomonadati</taxon>
        <taxon>Pseudomonadota</taxon>
        <taxon>Gammaproteobacteria</taxon>
        <taxon>Alteromonadales</taxon>
        <taxon>Alteromonadaceae</taxon>
        <taxon>Agaribacter</taxon>
    </lineage>
</organism>
<gene>
    <name evidence="8" type="ORF">ACFOHL_06905</name>
</gene>
<dbReference type="InterPro" id="IPR017853">
    <property type="entry name" value="GH"/>
</dbReference>
<dbReference type="InterPro" id="IPR031704">
    <property type="entry name" value="Glyco_hydro_36_N"/>
</dbReference>
<name>A0ABV7FPQ3_9ALTE</name>
<dbReference type="Gene3D" id="2.60.40.1180">
    <property type="entry name" value="Golgi alpha-mannosidase II"/>
    <property type="match status" value="1"/>
</dbReference>
<dbReference type="GO" id="GO:0004557">
    <property type="term" value="F:alpha-galactosidase activity"/>
    <property type="evidence" value="ECO:0007669"/>
    <property type="project" value="UniProtKB-EC"/>
</dbReference>
<evidence type="ECO:0000256" key="4">
    <source>
        <dbReference type="ARBA" id="ARBA00023295"/>
    </source>
</evidence>
<dbReference type="InterPro" id="IPR013785">
    <property type="entry name" value="Aldolase_TIM"/>
</dbReference>
<dbReference type="PANTHER" id="PTHR43053">
    <property type="entry name" value="GLYCOSIDASE FAMILY 31"/>
    <property type="match status" value="1"/>
</dbReference>
<evidence type="ECO:0000256" key="3">
    <source>
        <dbReference type="ARBA" id="ARBA00022801"/>
    </source>
</evidence>
<dbReference type="InterPro" id="IPR050985">
    <property type="entry name" value="Alpha-glycosidase_related"/>
</dbReference>
<dbReference type="InterPro" id="IPR031705">
    <property type="entry name" value="Glyco_hydro_36_C"/>
</dbReference>
<protein>
    <recommendedName>
        <fullName evidence="2 5">Alpha-galactosidase</fullName>
        <ecNumber evidence="2 5">3.2.1.22</ecNumber>
    </recommendedName>
</protein>
<comment type="catalytic activity">
    <reaction evidence="1 5">
        <text>Hydrolysis of terminal, non-reducing alpha-D-galactose residues in alpha-D-galactosides, including galactose oligosaccharides, galactomannans and galactolipids.</text>
        <dbReference type="EC" id="3.2.1.22"/>
    </reaction>
</comment>
<evidence type="ECO:0000256" key="5">
    <source>
        <dbReference type="PIRNR" id="PIRNR005536"/>
    </source>
</evidence>
<dbReference type="PANTHER" id="PTHR43053:SF3">
    <property type="entry name" value="ALPHA-GALACTOSIDASE C-RELATED"/>
    <property type="match status" value="1"/>
</dbReference>
<accession>A0ABV7FPQ3</accession>
<reference evidence="9" key="1">
    <citation type="journal article" date="2019" name="Int. J. Syst. Evol. Microbiol.">
        <title>The Global Catalogue of Microorganisms (GCM) 10K type strain sequencing project: providing services to taxonomists for standard genome sequencing and annotation.</title>
        <authorList>
            <consortium name="The Broad Institute Genomics Platform"/>
            <consortium name="The Broad Institute Genome Sequencing Center for Infectious Disease"/>
            <person name="Wu L."/>
            <person name="Ma J."/>
        </authorList>
    </citation>
    <scope>NUCLEOTIDE SEQUENCE [LARGE SCALE GENOMIC DNA]</scope>
    <source>
        <strain evidence="9">KCTC 52473</strain>
    </source>
</reference>
<feature type="domain" description="Glycosyl hydrolase family 36 N-terminal" evidence="7">
    <location>
        <begin position="25"/>
        <end position="255"/>
    </location>
</feature>
<keyword evidence="4 5" id="KW-0326">Glycosidase</keyword>
<dbReference type="InterPro" id="IPR038417">
    <property type="entry name" value="Alpga-gal_N_sf"/>
</dbReference>
<dbReference type="RefSeq" id="WP_376919481.1">
    <property type="nucleotide sequence ID" value="NZ_JBHRSW010000009.1"/>
</dbReference>
<keyword evidence="3 5" id="KW-0378">Hydrolase</keyword>
<evidence type="ECO:0000256" key="2">
    <source>
        <dbReference type="ARBA" id="ARBA00012755"/>
    </source>
</evidence>
<comment type="similarity">
    <text evidence="5">Belongs to the glycosyl hydrolase.</text>
</comment>
<dbReference type="Pfam" id="PF16875">
    <property type="entry name" value="Glyco_hydro_36N"/>
    <property type="match status" value="1"/>
</dbReference>
<evidence type="ECO:0000259" key="7">
    <source>
        <dbReference type="Pfam" id="PF16875"/>
    </source>
</evidence>